<gene>
    <name evidence="1" type="ORF">TMUPMC115_0870</name>
</gene>
<dbReference type="RefSeq" id="WP_038025773.1">
    <property type="nucleotide sequence ID" value="NZ_JPVU01000090.1"/>
</dbReference>
<protein>
    <submittedName>
        <fullName evidence="1">Uncharacterized protein</fullName>
    </submittedName>
</protein>
<dbReference type="OrthoDB" id="2194793at2"/>
<dbReference type="PATRIC" id="fig|1302649.3.peg.873"/>
<organism evidence="1 2">
    <name type="scientific">Tetragenococcus muriaticus PMC-11-5</name>
    <dbReference type="NCBI Taxonomy" id="1302649"/>
    <lineage>
        <taxon>Bacteria</taxon>
        <taxon>Bacillati</taxon>
        <taxon>Bacillota</taxon>
        <taxon>Bacilli</taxon>
        <taxon>Lactobacillales</taxon>
        <taxon>Enterococcaceae</taxon>
        <taxon>Tetragenococcus</taxon>
    </lineage>
</organism>
<reference evidence="1 2" key="1">
    <citation type="submission" date="2014-08" db="EMBL/GenBank/DDBJ databases">
        <title>Genome sequence of Tetragenococcus muriaticus.</title>
        <authorList>
            <person name="Chuea-nongthon C."/>
            <person name="Rodtong S."/>
            <person name="Yongsawatdigul J."/>
            <person name="Steele J.L."/>
            <person name="Liu X.-y."/>
            <person name="Speers J."/>
            <person name="Glasner J.D."/>
            <person name="Neeno-Eckwall E.C."/>
        </authorList>
    </citation>
    <scope>NUCLEOTIDE SEQUENCE [LARGE SCALE GENOMIC DNA]</scope>
    <source>
        <strain evidence="1 2">PMC-11-5</strain>
    </source>
</reference>
<name>A0A091C7B8_9ENTE</name>
<evidence type="ECO:0000313" key="1">
    <source>
        <dbReference type="EMBL" id="KFN92575.1"/>
    </source>
</evidence>
<sequence length="162" mass="19026">MKQMMNVKQLPAGFYLVTTKKYQNNLLAQQPKQFIGEITGKWEQLPYLSLKENLLLGVDKPKQTRLLSYIKLTELNSIIFSKKEKELTQFDKIRLQFVHLLLKSTSVIYLHDCFGSLTINQVQWLLKFCFHLSQKHSLCILLFSQNKQLLQSPYIDDIFLIS</sequence>
<comment type="caution">
    <text evidence="1">The sequence shown here is derived from an EMBL/GenBank/DDBJ whole genome shotgun (WGS) entry which is preliminary data.</text>
</comment>
<accession>A0A091C7B8</accession>
<proteinExistence type="predicted"/>
<dbReference type="Proteomes" id="UP000029380">
    <property type="component" value="Unassembled WGS sequence"/>
</dbReference>
<evidence type="ECO:0000313" key="2">
    <source>
        <dbReference type="Proteomes" id="UP000029380"/>
    </source>
</evidence>
<dbReference type="EMBL" id="JPVU01000090">
    <property type="protein sequence ID" value="KFN92575.1"/>
    <property type="molecule type" value="Genomic_DNA"/>
</dbReference>
<dbReference type="AlphaFoldDB" id="A0A091C7B8"/>